<dbReference type="SUPFAM" id="SSF69065">
    <property type="entry name" value="RNase III domain-like"/>
    <property type="match status" value="1"/>
</dbReference>
<dbReference type="EMBL" id="MN739107">
    <property type="protein sequence ID" value="QHS89233.1"/>
    <property type="molecule type" value="Genomic_DNA"/>
</dbReference>
<organism evidence="8">
    <name type="scientific">viral metagenome</name>
    <dbReference type="NCBI Taxonomy" id="1070528"/>
    <lineage>
        <taxon>unclassified sequences</taxon>
        <taxon>metagenomes</taxon>
        <taxon>organismal metagenomes</taxon>
    </lineage>
</organism>
<dbReference type="PROSITE" id="PS50142">
    <property type="entry name" value="RNASE_3_2"/>
    <property type="match status" value="1"/>
</dbReference>
<dbReference type="PANTHER" id="PTHR11207">
    <property type="entry name" value="RIBONUCLEASE III"/>
    <property type="match status" value="1"/>
</dbReference>
<name>A0A6C0BCV4_9ZZZZ</name>
<keyword evidence="4" id="KW-0378">Hydrolase</keyword>
<sequence length="275" mass="31210">MTEPKLFNPWNSKNRNLSFHDCLTILKKYGYSGKLKDASYFQQACIHTSYVDKSDQWAEQEEPMLLAEKPPNCLPLKEADNEELEYAGDGLLGGIIACYLRERYSGKGEGFMTTLRTNIVNNQKLGELAIKVGLAPFLVISRHVEEVCHGRQNLRLLGSMFEAWLGALYYTEGGKGGGFEAVQTFVISVIEKHVDFVELITNNRNFKDQLLRWFQSEYHQPPKYKEVRVEGPPHDRIFTMGVLDIHGVVIAEATARNKPEAEQAASRIALEKLKK</sequence>
<feature type="domain" description="RNase III" evidence="7">
    <location>
        <begin position="22"/>
        <end position="173"/>
    </location>
</feature>
<keyword evidence="2" id="KW-0540">Nuclease</keyword>
<feature type="domain" description="DRBM" evidence="6">
    <location>
        <begin position="205"/>
        <end position="275"/>
    </location>
</feature>
<dbReference type="Gene3D" id="3.30.160.20">
    <property type="match status" value="1"/>
</dbReference>
<evidence type="ECO:0000256" key="4">
    <source>
        <dbReference type="ARBA" id="ARBA00022801"/>
    </source>
</evidence>
<dbReference type="SMART" id="SM00358">
    <property type="entry name" value="DSRM"/>
    <property type="match status" value="1"/>
</dbReference>
<dbReference type="HAMAP" id="MF_00104">
    <property type="entry name" value="RNase_III"/>
    <property type="match status" value="1"/>
</dbReference>
<reference evidence="8" key="1">
    <citation type="journal article" date="2020" name="Nature">
        <title>Giant virus diversity and host interactions through global metagenomics.</title>
        <authorList>
            <person name="Schulz F."/>
            <person name="Roux S."/>
            <person name="Paez-Espino D."/>
            <person name="Jungbluth S."/>
            <person name="Walsh D.A."/>
            <person name="Denef V.J."/>
            <person name="McMahon K.D."/>
            <person name="Konstantinidis K.T."/>
            <person name="Eloe-Fadrosh E.A."/>
            <person name="Kyrpides N.C."/>
            <person name="Woyke T."/>
        </authorList>
    </citation>
    <scope>NUCLEOTIDE SEQUENCE</scope>
    <source>
        <strain evidence="8">GVMAG-M-3300010158-60</strain>
    </source>
</reference>
<dbReference type="InterPro" id="IPR011907">
    <property type="entry name" value="RNase_III"/>
</dbReference>
<dbReference type="CDD" id="cd10845">
    <property type="entry name" value="DSRM_RNAse_III_family"/>
    <property type="match status" value="1"/>
</dbReference>
<dbReference type="CDD" id="cd00593">
    <property type="entry name" value="RIBOc"/>
    <property type="match status" value="1"/>
</dbReference>
<dbReference type="PROSITE" id="PS50137">
    <property type="entry name" value="DS_RBD"/>
    <property type="match status" value="1"/>
</dbReference>
<dbReference type="Pfam" id="PF00035">
    <property type="entry name" value="dsrm"/>
    <property type="match status" value="1"/>
</dbReference>
<dbReference type="AlphaFoldDB" id="A0A6C0BCV4"/>
<keyword evidence="5" id="KW-0694">RNA-binding</keyword>
<evidence type="ECO:0008006" key="9">
    <source>
        <dbReference type="Google" id="ProtNLM"/>
    </source>
</evidence>
<dbReference type="Pfam" id="PF14622">
    <property type="entry name" value="Ribonucleas_3_3"/>
    <property type="match status" value="1"/>
</dbReference>
<comment type="similarity">
    <text evidence="1">Belongs to the ribonuclease III family.</text>
</comment>
<evidence type="ECO:0000256" key="1">
    <source>
        <dbReference type="ARBA" id="ARBA00010183"/>
    </source>
</evidence>
<dbReference type="InterPro" id="IPR014720">
    <property type="entry name" value="dsRBD_dom"/>
</dbReference>
<dbReference type="GO" id="GO:0003725">
    <property type="term" value="F:double-stranded RNA binding"/>
    <property type="evidence" value="ECO:0007669"/>
    <property type="project" value="TreeGrafter"/>
</dbReference>
<dbReference type="GO" id="GO:0010468">
    <property type="term" value="P:regulation of gene expression"/>
    <property type="evidence" value="ECO:0007669"/>
    <property type="project" value="TreeGrafter"/>
</dbReference>
<evidence type="ECO:0000259" key="6">
    <source>
        <dbReference type="PROSITE" id="PS50137"/>
    </source>
</evidence>
<evidence type="ECO:0000313" key="8">
    <source>
        <dbReference type="EMBL" id="QHS89233.1"/>
    </source>
</evidence>
<dbReference type="Gene3D" id="1.10.1520.10">
    <property type="entry name" value="Ribonuclease III domain"/>
    <property type="match status" value="1"/>
</dbReference>
<evidence type="ECO:0000256" key="5">
    <source>
        <dbReference type="ARBA" id="ARBA00022884"/>
    </source>
</evidence>
<keyword evidence="3" id="KW-0255">Endonuclease</keyword>
<dbReference type="InterPro" id="IPR036389">
    <property type="entry name" value="RNase_III_sf"/>
</dbReference>
<dbReference type="SUPFAM" id="SSF54768">
    <property type="entry name" value="dsRNA-binding domain-like"/>
    <property type="match status" value="1"/>
</dbReference>
<protein>
    <recommendedName>
        <fullName evidence="9">RNase III domain-containing protein</fullName>
    </recommendedName>
</protein>
<proteinExistence type="inferred from homology"/>
<evidence type="ECO:0000256" key="2">
    <source>
        <dbReference type="ARBA" id="ARBA00022722"/>
    </source>
</evidence>
<evidence type="ECO:0000256" key="3">
    <source>
        <dbReference type="ARBA" id="ARBA00022759"/>
    </source>
</evidence>
<dbReference type="SMART" id="SM00535">
    <property type="entry name" value="RIBOc"/>
    <property type="match status" value="1"/>
</dbReference>
<dbReference type="PANTHER" id="PTHR11207:SF0">
    <property type="entry name" value="RIBONUCLEASE 3"/>
    <property type="match status" value="1"/>
</dbReference>
<dbReference type="InterPro" id="IPR000999">
    <property type="entry name" value="RNase_III_dom"/>
</dbReference>
<evidence type="ECO:0000259" key="7">
    <source>
        <dbReference type="PROSITE" id="PS50142"/>
    </source>
</evidence>
<dbReference type="GO" id="GO:0006364">
    <property type="term" value="P:rRNA processing"/>
    <property type="evidence" value="ECO:0007669"/>
    <property type="project" value="InterPro"/>
</dbReference>
<dbReference type="GO" id="GO:0004525">
    <property type="term" value="F:ribonuclease III activity"/>
    <property type="evidence" value="ECO:0007669"/>
    <property type="project" value="InterPro"/>
</dbReference>
<accession>A0A6C0BCV4</accession>